<keyword evidence="2" id="KW-1185">Reference proteome</keyword>
<gene>
    <name evidence="1" type="ORF">PYCCODRAFT_82675</name>
</gene>
<protein>
    <submittedName>
        <fullName evidence="1">Uncharacterized protein</fullName>
    </submittedName>
</protein>
<reference evidence="1 2" key="1">
    <citation type="journal article" date="2015" name="Biotechnol. Biofuels">
        <title>Enhanced degradation of softwood versus hardwood by the white-rot fungus Pycnoporus coccineus.</title>
        <authorList>
            <person name="Couturier M."/>
            <person name="Navarro D."/>
            <person name="Chevret D."/>
            <person name="Henrissat B."/>
            <person name="Piumi F."/>
            <person name="Ruiz-Duenas F.J."/>
            <person name="Martinez A.T."/>
            <person name="Grigoriev I.V."/>
            <person name="Riley R."/>
            <person name="Lipzen A."/>
            <person name="Berrin J.G."/>
            <person name="Master E.R."/>
            <person name="Rosso M.N."/>
        </authorList>
    </citation>
    <scope>NUCLEOTIDE SEQUENCE [LARGE SCALE GENOMIC DNA]</scope>
    <source>
        <strain evidence="1 2">BRFM310</strain>
    </source>
</reference>
<accession>A0A1Y2IXH1</accession>
<proteinExistence type="predicted"/>
<dbReference type="Proteomes" id="UP000193067">
    <property type="component" value="Unassembled WGS sequence"/>
</dbReference>
<sequence>MLGIAGQTPMLSGLRRSGVRADAVRSFPSLARVNERSDSGQGRRYYRRAGNKLKLSLGGAEREGANLRASTFLRWGSAARRRAGRRAKSDDSSCYHSEEHQARITACPRLRGRIRVLNESSLCKLVPSATSESHSWLSKRLRDVMHGSAQCLTSATAKPDTSQASSSVSAANRIGDTGARWVSPVRREPGCQQLSGANEASRLFGVWFQRLSPFRSPCALVPGVIGDRGQVGT</sequence>
<evidence type="ECO:0000313" key="2">
    <source>
        <dbReference type="Proteomes" id="UP000193067"/>
    </source>
</evidence>
<dbReference type="EMBL" id="KZ084095">
    <property type="protein sequence ID" value="OSD04911.1"/>
    <property type="molecule type" value="Genomic_DNA"/>
</dbReference>
<name>A0A1Y2IXH1_TRAC3</name>
<evidence type="ECO:0000313" key="1">
    <source>
        <dbReference type="EMBL" id="OSD04911.1"/>
    </source>
</evidence>
<dbReference type="AlphaFoldDB" id="A0A1Y2IXH1"/>
<organism evidence="1 2">
    <name type="scientific">Trametes coccinea (strain BRFM310)</name>
    <name type="common">Pycnoporus coccineus</name>
    <dbReference type="NCBI Taxonomy" id="1353009"/>
    <lineage>
        <taxon>Eukaryota</taxon>
        <taxon>Fungi</taxon>
        <taxon>Dikarya</taxon>
        <taxon>Basidiomycota</taxon>
        <taxon>Agaricomycotina</taxon>
        <taxon>Agaricomycetes</taxon>
        <taxon>Polyporales</taxon>
        <taxon>Polyporaceae</taxon>
        <taxon>Trametes</taxon>
    </lineage>
</organism>
<dbReference type="OrthoDB" id="10578144at2759"/>